<reference evidence="1 2" key="1">
    <citation type="submission" date="2019-08" db="EMBL/GenBank/DDBJ databases">
        <title>Genomes of Antarctic Bizionia species.</title>
        <authorList>
            <person name="Bowman J.P."/>
        </authorList>
    </citation>
    <scope>NUCLEOTIDE SEQUENCE [LARGE SCALE GENOMIC DNA]</scope>
    <source>
        <strain evidence="1 2">HFD</strain>
    </source>
</reference>
<dbReference type="AlphaFoldDB" id="A0A8H2LEH6"/>
<name>A0A8H2LEH6_9FLAO</name>
<protein>
    <submittedName>
        <fullName evidence="1">Uncharacterized protein</fullName>
    </submittedName>
</protein>
<dbReference type="RefSeq" id="WP_148368797.1">
    <property type="nucleotide sequence ID" value="NZ_VSKM01000003.1"/>
</dbReference>
<evidence type="ECO:0000313" key="2">
    <source>
        <dbReference type="Proteomes" id="UP000323324"/>
    </source>
</evidence>
<comment type="caution">
    <text evidence="1">The sequence shown here is derived from an EMBL/GenBank/DDBJ whole genome shotgun (WGS) entry which is preliminary data.</text>
</comment>
<dbReference type="Proteomes" id="UP000323324">
    <property type="component" value="Unassembled WGS sequence"/>
</dbReference>
<accession>A0A8H2LEH6</accession>
<gene>
    <name evidence="1" type="ORF">ES676_04240</name>
</gene>
<proteinExistence type="predicted"/>
<organism evidence="1 2">
    <name type="scientific">Bizionia saleffrena</name>
    <dbReference type="NCBI Taxonomy" id="291189"/>
    <lineage>
        <taxon>Bacteria</taxon>
        <taxon>Pseudomonadati</taxon>
        <taxon>Bacteroidota</taxon>
        <taxon>Flavobacteriia</taxon>
        <taxon>Flavobacteriales</taxon>
        <taxon>Flavobacteriaceae</taxon>
        <taxon>Bizionia</taxon>
    </lineage>
</organism>
<evidence type="ECO:0000313" key="1">
    <source>
        <dbReference type="EMBL" id="TYB77509.1"/>
    </source>
</evidence>
<keyword evidence="2" id="KW-1185">Reference proteome</keyword>
<sequence length="86" mass="9912">MGKEILMAMNKNLEVIKTQKESLVLRGVEKLKIIGFTNVTIPTILTDEIYLLYFLSFLNKISNSKNEDEIIAIKELKTLITKRLEI</sequence>
<dbReference type="EMBL" id="VSKM01000003">
    <property type="protein sequence ID" value="TYB77509.1"/>
    <property type="molecule type" value="Genomic_DNA"/>
</dbReference>